<sequence length="125" mass="14720">MREKTSNIILFFCLFFKLSGFICFEAISRQAQHFQWHTQATLAKARMCEEIEKENNDKTNCSAVEHCFLWKNTNQLFHLTPKHDSPESGRKSNKWNCRLLARAVPCLRQIKCFGAYVIHRKIEVI</sequence>
<protein>
    <submittedName>
        <fullName evidence="1">Putative secreted protein</fullName>
    </submittedName>
</protein>
<reference evidence="1" key="1">
    <citation type="submission" date="2019-09" db="EMBL/GenBank/DDBJ databases">
        <title>Organ-specific transcriptomic study of the physiology of the cattle tick, Rhipicephalus microplus.</title>
        <authorList>
            <person name="Tirloni L."/>
            <person name="Braz G."/>
            <person name="Gandara A.C.P."/>
            <person name="Sabadin G.A."/>
            <person name="da Silva R.M."/>
            <person name="Guizzo M.G."/>
            <person name="Machado J.A."/>
            <person name="Costa E.P."/>
            <person name="Gomes H.F."/>
            <person name="Moraes J."/>
            <person name="Mota M.B.S."/>
            <person name="Mesquita R.D."/>
            <person name="Alvarenga P.H."/>
            <person name="Alves F."/>
            <person name="Seixas A."/>
            <person name="da Fonseca R.N."/>
            <person name="Fogaca A."/>
            <person name="Logullo C."/>
            <person name="Tanaka A."/>
            <person name="Daffre S."/>
            <person name="Termignoni C."/>
            <person name="Vaz I.S.Jr."/>
            <person name="Oliveira P.L."/>
            <person name="Ribeiro J.M."/>
        </authorList>
    </citation>
    <scope>NUCLEOTIDE SEQUENCE</scope>
    <source>
        <strain evidence="1">Porto Alegre</strain>
    </source>
</reference>
<name>A0A6M2DBQ0_RHIMP</name>
<dbReference type="EMBL" id="GHWJ01009901">
    <property type="protein sequence ID" value="NOV42638.1"/>
    <property type="molecule type" value="Transcribed_RNA"/>
</dbReference>
<organism evidence="1">
    <name type="scientific">Rhipicephalus microplus</name>
    <name type="common">Cattle tick</name>
    <name type="synonym">Boophilus microplus</name>
    <dbReference type="NCBI Taxonomy" id="6941"/>
    <lineage>
        <taxon>Eukaryota</taxon>
        <taxon>Metazoa</taxon>
        <taxon>Ecdysozoa</taxon>
        <taxon>Arthropoda</taxon>
        <taxon>Chelicerata</taxon>
        <taxon>Arachnida</taxon>
        <taxon>Acari</taxon>
        <taxon>Parasitiformes</taxon>
        <taxon>Ixodida</taxon>
        <taxon>Ixodoidea</taxon>
        <taxon>Ixodidae</taxon>
        <taxon>Rhipicephalinae</taxon>
        <taxon>Rhipicephalus</taxon>
        <taxon>Boophilus</taxon>
    </lineage>
</organism>
<proteinExistence type="predicted"/>
<accession>A0A6M2DBQ0</accession>
<dbReference type="AlphaFoldDB" id="A0A6M2DBQ0"/>
<evidence type="ECO:0000313" key="1">
    <source>
        <dbReference type="EMBL" id="NOV42638.1"/>
    </source>
</evidence>